<dbReference type="Proteomes" id="UP000229924">
    <property type="component" value="Unassembled WGS sequence"/>
</dbReference>
<feature type="transmembrane region" description="Helical" evidence="7">
    <location>
        <begin position="48"/>
        <end position="67"/>
    </location>
</feature>
<name>A0A2M7K2A0_9BACT</name>
<evidence type="ECO:0000256" key="3">
    <source>
        <dbReference type="ARBA" id="ARBA00022692"/>
    </source>
</evidence>
<evidence type="ECO:0000256" key="1">
    <source>
        <dbReference type="ARBA" id="ARBA00004141"/>
    </source>
</evidence>
<reference evidence="9" key="1">
    <citation type="submission" date="2017-09" db="EMBL/GenBank/DDBJ databases">
        <title>Depth-based differentiation of microbial function through sediment-hosted aquifers and enrichment of novel symbionts in the deep terrestrial subsurface.</title>
        <authorList>
            <person name="Probst A.J."/>
            <person name="Ladd B."/>
            <person name="Jarett J.K."/>
            <person name="Geller-Mcgrath D.E."/>
            <person name="Sieber C.M.K."/>
            <person name="Emerson J.B."/>
            <person name="Anantharaman K."/>
            <person name="Thomas B.C."/>
            <person name="Malmstrom R."/>
            <person name="Stieglmeier M."/>
            <person name="Klingl A."/>
            <person name="Woyke T."/>
            <person name="Ryan C.M."/>
            <person name="Banfield J.F."/>
        </authorList>
    </citation>
    <scope>NUCLEOTIDE SEQUENCE [LARGE SCALE GENOMIC DNA]</scope>
</reference>
<evidence type="ECO:0000256" key="6">
    <source>
        <dbReference type="PIRSR" id="PIRSR600715-1"/>
    </source>
</evidence>
<feature type="binding site" evidence="6">
    <location>
        <position position="76"/>
    </location>
    <ligand>
        <name>Mg(2+)</name>
        <dbReference type="ChEBI" id="CHEBI:18420"/>
    </ligand>
</feature>
<evidence type="ECO:0000256" key="2">
    <source>
        <dbReference type="ARBA" id="ARBA00022679"/>
    </source>
</evidence>
<dbReference type="GO" id="GO:0005886">
    <property type="term" value="C:plasma membrane"/>
    <property type="evidence" value="ECO:0007669"/>
    <property type="project" value="TreeGrafter"/>
</dbReference>
<keyword evidence="5 7" id="KW-0472">Membrane</keyword>
<accession>A0A2M7K2A0</accession>
<evidence type="ECO:0000256" key="7">
    <source>
        <dbReference type="SAM" id="Phobius"/>
    </source>
</evidence>
<evidence type="ECO:0000313" key="8">
    <source>
        <dbReference type="EMBL" id="PIX30384.1"/>
    </source>
</evidence>
<feature type="non-terminal residue" evidence="8">
    <location>
        <position position="1"/>
    </location>
</feature>
<feature type="transmembrane region" description="Helical" evidence="7">
    <location>
        <begin position="151"/>
        <end position="169"/>
    </location>
</feature>
<protein>
    <submittedName>
        <fullName evidence="8">Phospho-N-acetylmuramoyl-pentapeptide-transferase</fullName>
    </submittedName>
</protein>
<feature type="binding site" evidence="6">
    <location>
        <position position="16"/>
    </location>
    <ligand>
        <name>Mg(2+)</name>
        <dbReference type="ChEBI" id="CHEBI:18420"/>
    </ligand>
</feature>
<dbReference type="PANTHER" id="PTHR22926:SF5">
    <property type="entry name" value="PHOSPHO-N-ACETYLMURAMOYL-PENTAPEPTIDE-TRANSFERASE HOMOLOG"/>
    <property type="match status" value="1"/>
</dbReference>
<comment type="caution">
    <text evidence="8">The sequence shown here is derived from an EMBL/GenBank/DDBJ whole genome shotgun (WGS) entry which is preliminary data.</text>
</comment>
<comment type="subcellular location">
    <subcellularLocation>
        <location evidence="1">Membrane</location>
        <topology evidence="1">Multi-pass membrane protein</topology>
    </subcellularLocation>
</comment>
<keyword evidence="4 7" id="KW-1133">Transmembrane helix</keyword>
<dbReference type="GO" id="GO:0071555">
    <property type="term" value="P:cell wall organization"/>
    <property type="evidence" value="ECO:0007669"/>
    <property type="project" value="TreeGrafter"/>
</dbReference>
<keyword evidence="6" id="KW-0479">Metal-binding</keyword>
<evidence type="ECO:0000256" key="5">
    <source>
        <dbReference type="ARBA" id="ARBA00023136"/>
    </source>
</evidence>
<dbReference type="Pfam" id="PF00953">
    <property type="entry name" value="Glycos_transf_4"/>
    <property type="match status" value="1"/>
</dbReference>
<dbReference type="InterPro" id="IPR000715">
    <property type="entry name" value="Glycosyl_transferase_4"/>
</dbReference>
<sequence length="172" mass="18762">IPLFIISLVWAAFASNETDGLDGLAGGIFALSYGAYAIIALTQGKVELALFCGTIMGALLAFLWFNINPARFFMGDTGSMALGITLGVIAFLTNSIVVFPIITLVFTIEGLSFLIQRFWRIVFKRKLFLSSPIHHHFEAIGWPEQKIVMRFWVIGAASAVIGLAVALFGRGF</sequence>
<keyword evidence="2 8" id="KW-0808">Transferase</keyword>
<dbReference type="GO" id="GO:0016780">
    <property type="term" value="F:phosphotransferase activity, for other substituted phosphate groups"/>
    <property type="evidence" value="ECO:0007669"/>
    <property type="project" value="InterPro"/>
</dbReference>
<keyword evidence="3 7" id="KW-0812">Transmembrane</keyword>
<dbReference type="PANTHER" id="PTHR22926">
    <property type="entry name" value="PHOSPHO-N-ACETYLMURAMOYL-PENTAPEPTIDE-TRANSFERASE"/>
    <property type="match status" value="1"/>
</dbReference>
<dbReference type="GO" id="GO:0044038">
    <property type="term" value="P:cell wall macromolecule biosynthetic process"/>
    <property type="evidence" value="ECO:0007669"/>
    <property type="project" value="TreeGrafter"/>
</dbReference>
<feature type="transmembrane region" description="Helical" evidence="7">
    <location>
        <begin position="24"/>
        <end position="41"/>
    </location>
</feature>
<dbReference type="EMBL" id="PFIK01000001">
    <property type="protein sequence ID" value="PIX30384.1"/>
    <property type="molecule type" value="Genomic_DNA"/>
</dbReference>
<gene>
    <name evidence="8" type="ORF">COZ63_00025</name>
</gene>
<evidence type="ECO:0000256" key="4">
    <source>
        <dbReference type="ARBA" id="ARBA00022989"/>
    </source>
</evidence>
<comment type="cofactor">
    <cofactor evidence="6">
        <name>Mg(2+)</name>
        <dbReference type="ChEBI" id="CHEBI:18420"/>
    </cofactor>
</comment>
<dbReference type="GO" id="GO:0046872">
    <property type="term" value="F:metal ion binding"/>
    <property type="evidence" value="ECO:0007669"/>
    <property type="project" value="UniProtKB-KW"/>
</dbReference>
<dbReference type="AlphaFoldDB" id="A0A2M7K2A0"/>
<organism evidence="8 9">
    <name type="scientific">Candidatus Berkelbacteria bacterium CG_4_8_14_3_um_filter_42_13</name>
    <dbReference type="NCBI Taxonomy" id="1974505"/>
    <lineage>
        <taxon>Bacteria</taxon>
        <taxon>Candidatus Berkelbacteria</taxon>
    </lineage>
</organism>
<keyword evidence="6" id="KW-0460">Magnesium</keyword>
<feature type="transmembrane region" description="Helical" evidence="7">
    <location>
        <begin position="87"/>
        <end position="115"/>
    </location>
</feature>
<evidence type="ECO:0000313" key="9">
    <source>
        <dbReference type="Proteomes" id="UP000229924"/>
    </source>
</evidence>
<proteinExistence type="predicted"/>